<accession>A0AB38RNI8</accession>
<keyword evidence="2" id="KW-1185">Reference proteome</keyword>
<evidence type="ECO:0000313" key="2">
    <source>
        <dbReference type="Proteomes" id="UP000831484"/>
    </source>
</evidence>
<name>A0AB38RNI8_RHOSG</name>
<sequence>MTTIYRSRVIDSMITTVANSLLRESSINSPAGNETEEVRRLAETIIRETIDMLAGSRDGLAYSTLTDVTNLVASDPETASVDQIREVAIALRGLLDLREALAEVGQR</sequence>
<dbReference type="Proteomes" id="UP000831484">
    <property type="component" value="Plasmid pdjl-6-4"/>
</dbReference>
<organism evidence="1 2">
    <name type="scientific">Rhodococcus qingshengii JCM 15477</name>
    <dbReference type="NCBI Taxonomy" id="1303681"/>
    <lineage>
        <taxon>Bacteria</taxon>
        <taxon>Bacillati</taxon>
        <taxon>Actinomycetota</taxon>
        <taxon>Actinomycetes</taxon>
        <taxon>Mycobacteriales</taxon>
        <taxon>Nocardiaceae</taxon>
        <taxon>Rhodococcus</taxon>
        <taxon>Rhodococcus erythropolis group</taxon>
    </lineage>
</organism>
<geneLocation type="plasmid" evidence="1 2">
    <name>pdjl-6-4</name>
</geneLocation>
<dbReference type="AlphaFoldDB" id="A0AB38RNI8"/>
<proteinExistence type="predicted"/>
<dbReference type="EMBL" id="CP096567">
    <property type="protein sequence ID" value="UPU46686.1"/>
    <property type="molecule type" value="Genomic_DNA"/>
</dbReference>
<evidence type="ECO:0000313" key="1">
    <source>
        <dbReference type="EMBL" id="UPU46686.1"/>
    </source>
</evidence>
<keyword evidence="1" id="KW-0614">Plasmid</keyword>
<reference evidence="2" key="1">
    <citation type="journal article" date="2022" name="Environ. Microbiol.">
        <title>Functional analysis, diversity, and distribution of carbendazim hydrolases MheI and CbmA, responsible for the initial step in carbendazim degradation.</title>
        <authorList>
            <person name="Zhang M."/>
            <person name="Bai X."/>
            <person name="Li Q."/>
            <person name="Zhang L."/>
            <person name="Zhu Q."/>
            <person name="Gao S."/>
            <person name="Ke Z."/>
            <person name="Jiang M."/>
            <person name="Hu J."/>
            <person name="Qiu J."/>
            <person name="Hong Q."/>
        </authorList>
    </citation>
    <scope>NUCLEOTIDE SEQUENCE [LARGE SCALE GENOMIC DNA]</scope>
    <source>
        <strain evidence="2">djl-6</strain>
    </source>
</reference>
<dbReference type="RefSeq" id="WP_231915149.1">
    <property type="nucleotide sequence ID" value="NZ_CP096567.1"/>
</dbReference>
<gene>
    <name evidence="1" type="ORF">M0639_31225</name>
</gene>
<protein>
    <submittedName>
        <fullName evidence="1">Uncharacterized protein</fullName>
    </submittedName>
</protein>